<organism evidence="1">
    <name type="scientific">anaerobic digester metagenome</name>
    <dbReference type="NCBI Taxonomy" id="1263854"/>
    <lineage>
        <taxon>unclassified sequences</taxon>
        <taxon>metagenomes</taxon>
        <taxon>ecological metagenomes</taxon>
    </lineage>
</organism>
<dbReference type="EMBL" id="CAADRN010000101">
    <property type="protein sequence ID" value="VFU12803.1"/>
    <property type="molecule type" value="Genomic_DNA"/>
</dbReference>
<reference evidence="1" key="1">
    <citation type="submission" date="2019-03" db="EMBL/GenBank/DDBJ databases">
        <authorList>
            <person name="Hao L."/>
        </authorList>
    </citation>
    <scope>NUCLEOTIDE SEQUENCE</scope>
</reference>
<gene>
    <name evidence="1" type="ORF">SCFA_190003</name>
</gene>
<evidence type="ECO:0000313" key="1">
    <source>
        <dbReference type="EMBL" id="VFU12803.1"/>
    </source>
</evidence>
<dbReference type="AlphaFoldDB" id="A0A485LXB9"/>
<sequence length="80" mass="9247">MILYVELKVFHRRHLIQEVDLFYRDKASGSVGLELPPVAKYLPDSHGPTTGKLTDWLIICTKIRCLKLLRHLEEGISFAR</sequence>
<accession>A0A485LXB9</accession>
<name>A0A485LXB9_9ZZZZ</name>
<proteinExistence type="predicted"/>
<protein>
    <submittedName>
        <fullName evidence="1">Uncharacterized protein</fullName>
    </submittedName>
</protein>